<proteinExistence type="predicted"/>
<evidence type="ECO:0000313" key="3">
    <source>
        <dbReference type="Proteomes" id="UP000729357"/>
    </source>
</evidence>
<sequence>MKALCDYVTFSWLHEDDCPGSTLADSKKRGVHQGKRRHACDIRLDTHLLYIISGGTQLNASYYNPAASDASAYMRTQLLLVNIIIHEMTHAWFRNVTTEHRGICPFRNDDRAGEEGFAIETVINKNVILGEVQANISVDTTPFGISAERWPGLERREDIAMKASAAKHGIKFDIAYAVPLSYVHQFFLDDFWDNRIQRFGDGAVNNYKAADSQAKAKSSFWRMGGRLRVDPDAEFPDVDEGIIYPNRILTLLGQEMSESDIEMGDAQEGDDDDDDDDEDEEE</sequence>
<evidence type="ECO:0000256" key="1">
    <source>
        <dbReference type="SAM" id="MobiDB-lite"/>
    </source>
</evidence>
<reference evidence="2" key="2">
    <citation type="submission" date="2021-08" db="EMBL/GenBank/DDBJ databases">
        <authorList>
            <person name="Gostincar C."/>
            <person name="Sun X."/>
            <person name="Song Z."/>
            <person name="Gunde-Cimerman N."/>
        </authorList>
    </citation>
    <scope>NUCLEOTIDE SEQUENCE</scope>
    <source>
        <strain evidence="2">EXF-9298</strain>
    </source>
</reference>
<accession>A0A9P8FM84</accession>
<protein>
    <submittedName>
        <fullName evidence="2">Uncharacterized protein</fullName>
    </submittedName>
</protein>
<organism evidence="2 3">
    <name type="scientific">Aureobasidium melanogenum</name>
    <name type="common">Aureobasidium pullulans var. melanogenum</name>
    <dbReference type="NCBI Taxonomy" id="46634"/>
    <lineage>
        <taxon>Eukaryota</taxon>
        <taxon>Fungi</taxon>
        <taxon>Dikarya</taxon>
        <taxon>Ascomycota</taxon>
        <taxon>Pezizomycotina</taxon>
        <taxon>Dothideomycetes</taxon>
        <taxon>Dothideomycetidae</taxon>
        <taxon>Dothideales</taxon>
        <taxon>Saccotheciaceae</taxon>
        <taxon>Aureobasidium</taxon>
    </lineage>
</organism>
<name>A0A9P8FM84_AURME</name>
<keyword evidence="3" id="KW-1185">Reference proteome</keyword>
<reference evidence="2" key="1">
    <citation type="journal article" date="2021" name="J Fungi (Basel)">
        <title>Virulence traits and population genomics of the black yeast Aureobasidium melanogenum.</title>
        <authorList>
            <person name="Cernosa A."/>
            <person name="Sun X."/>
            <person name="Gostincar C."/>
            <person name="Fang C."/>
            <person name="Gunde-Cimerman N."/>
            <person name="Song Z."/>
        </authorList>
    </citation>
    <scope>NUCLEOTIDE SEQUENCE</scope>
    <source>
        <strain evidence="2">EXF-9298</strain>
    </source>
</reference>
<dbReference type="EMBL" id="JAHFXS010001449">
    <property type="protein sequence ID" value="KAG9977456.1"/>
    <property type="molecule type" value="Genomic_DNA"/>
</dbReference>
<feature type="non-terminal residue" evidence="2">
    <location>
        <position position="282"/>
    </location>
</feature>
<comment type="caution">
    <text evidence="2">The sequence shown here is derived from an EMBL/GenBank/DDBJ whole genome shotgun (WGS) entry which is preliminary data.</text>
</comment>
<dbReference type="AlphaFoldDB" id="A0A9P8FM84"/>
<feature type="region of interest" description="Disordered" evidence="1">
    <location>
        <begin position="258"/>
        <end position="282"/>
    </location>
</feature>
<gene>
    <name evidence="2" type="ORF">KCU98_g10052</name>
</gene>
<dbReference type="Proteomes" id="UP000729357">
    <property type="component" value="Unassembled WGS sequence"/>
</dbReference>
<evidence type="ECO:0000313" key="2">
    <source>
        <dbReference type="EMBL" id="KAG9977456.1"/>
    </source>
</evidence>